<feature type="region of interest" description="Disordered" evidence="1">
    <location>
        <begin position="1"/>
        <end position="21"/>
    </location>
</feature>
<name>A0A8D8R9F4_9HEMI</name>
<protein>
    <submittedName>
        <fullName evidence="2">Uncharacterized protein</fullName>
    </submittedName>
</protein>
<organism evidence="2">
    <name type="scientific">Cacopsylla melanoneura</name>
    <dbReference type="NCBI Taxonomy" id="428564"/>
    <lineage>
        <taxon>Eukaryota</taxon>
        <taxon>Metazoa</taxon>
        <taxon>Ecdysozoa</taxon>
        <taxon>Arthropoda</taxon>
        <taxon>Hexapoda</taxon>
        <taxon>Insecta</taxon>
        <taxon>Pterygota</taxon>
        <taxon>Neoptera</taxon>
        <taxon>Paraneoptera</taxon>
        <taxon>Hemiptera</taxon>
        <taxon>Sternorrhyncha</taxon>
        <taxon>Psylloidea</taxon>
        <taxon>Psyllidae</taxon>
        <taxon>Psyllinae</taxon>
        <taxon>Cacopsylla</taxon>
    </lineage>
</organism>
<evidence type="ECO:0000256" key="1">
    <source>
        <dbReference type="SAM" id="MobiDB-lite"/>
    </source>
</evidence>
<dbReference type="AlphaFoldDB" id="A0A8D8R9F4"/>
<sequence>MSSSSSKSSLILPHSNPSPQPQCTSLSMYLPTSISLTLSLIERCSISLTNREVIQKLTSGQVNITPNKDKKIREGLKNVKYPQFILFYLFASCYSVDYDVCGTWQGYCCLSTAETE</sequence>
<evidence type="ECO:0000313" key="2">
    <source>
        <dbReference type="EMBL" id="CAG6645176.1"/>
    </source>
</evidence>
<proteinExistence type="predicted"/>
<accession>A0A8D8R9F4</accession>
<reference evidence="2" key="1">
    <citation type="submission" date="2021-05" db="EMBL/GenBank/DDBJ databases">
        <authorList>
            <person name="Alioto T."/>
            <person name="Alioto T."/>
            <person name="Gomez Garrido J."/>
        </authorList>
    </citation>
    <scope>NUCLEOTIDE SEQUENCE</scope>
</reference>
<dbReference type="EMBL" id="HBUF01135538">
    <property type="protein sequence ID" value="CAG6645176.1"/>
    <property type="molecule type" value="Transcribed_RNA"/>
</dbReference>